<name>A0A7X8XYQ7_9BACT</name>
<organism evidence="2 3">
    <name type="scientific">Flammeovirga agarivorans</name>
    <dbReference type="NCBI Taxonomy" id="2726742"/>
    <lineage>
        <taxon>Bacteria</taxon>
        <taxon>Pseudomonadati</taxon>
        <taxon>Bacteroidota</taxon>
        <taxon>Cytophagia</taxon>
        <taxon>Cytophagales</taxon>
        <taxon>Flammeovirgaceae</taxon>
        <taxon>Flammeovirga</taxon>
    </lineage>
</organism>
<keyword evidence="3" id="KW-1185">Reference proteome</keyword>
<proteinExistence type="predicted"/>
<dbReference type="RefSeq" id="WP_168885137.1">
    <property type="nucleotide sequence ID" value="NZ_JABAIL010000012.1"/>
</dbReference>
<dbReference type="NCBIfam" id="TIGR04183">
    <property type="entry name" value="Por_Secre_tail"/>
    <property type="match status" value="1"/>
</dbReference>
<dbReference type="AlphaFoldDB" id="A0A7X8XYQ7"/>
<sequence>MQTKQLPFLVVLLCFYFSLNNVYPQHSSTKLPGSGLVFHLSSDLDLTVSADRKVTWVEQVQNVSFVTAGTTNLRVVDVKHDGINTDFHAVKFIGGGYLKPQLNNIRYSGVKRIFIVYKSTMKPLNDGSTDLMMLFGDRFTQVALETRNQKVNEAEYIPYTFSFDGKSEETALAKHAVNFNSLSKEYHDNSDPRDDAWSFNEWEIVEVEYNTPRDLVHGINGDGNWSRIELGRLVHNTTMFFQGEIAEIIVYDDSFIDRQNLKEYIKNKYKIQQRQWFTTASAKSWDGSGSWSLDSTSFTIGDAPYPYPVAGDKAYIMEEDTINIMGDHVNVSELTIGENAVVNTREFKYHNFHSFKGKGTYITFADELPNCDLLMEEPFYKEGGGIFHFSTADVNNHGNVTFSDDRYDSLNFNSVIVNVGFFEFDFGRYVHVFDTMRVNNSTLKLTHNMEVNSNFILTYPAKVMDDGNERELMLRGHFVSNDGCVIDMENTLVRFEGQNSKDDFNSYYQQFQFGGPTKVKKVRIDRPSVRDQVQIRSSKVKYQLEFNPNTPNNGIDSKGNYDPSLFRIELVRGRLRFSDNISHELITSTVEGEQPIRKISADMNIWISGNNNKINVNTKDTASIIIEDGGYLVAMSNAETEFNKTNLTVRGQLQLGTSNGGNSNGFLTVGGDVIFEGKNSKLNYRSGVFTIHGNLKTTSKLQKMPGISDPIIKFAGTNLSHISAEGFDANFRLGQLIIDKSIVNQPGVVIENHEVYTNNVIFNKGLLDANGFLIWDTTTGQKQTSVINQESYIIGKASFIVEEGGSAYFPIGGINGFYLAGIGPTPLSGTNRTVRTGAPLITWEAMYVDEAIGGDIPSHQYFRKYEEGMWRINPNKTTSTELTLFMGNIDIANEEGLSNHLRVLTRDNSSLLNNLAWQHKPGIGDSPKEIKMDNTLGSENRLLAIKTEAFTFTNAGEIPLDFSKKMSGLSNYEFTPGLSIEKDLPVELIDFTAEINAGVVELNWSTAQEFNNDGFYIEKSVDKQHWYEVDFIKGQGTTSVRNDYSAVDASPYQGVSYYRLVQVDLDGKMEVFSPLEISFGQLVAAEFLMYPNPNNKGVLNFKFYETSSSTIQLNIYTQLGEVVNRTKVDALTSNSLKIDTSQLASGVYIVEYINKKDRQLKKLIVN</sequence>
<feature type="domain" description="Secretion system C-terminal sorting" evidence="1">
    <location>
        <begin position="1089"/>
        <end position="1165"/>
    </location>
</feature>
<evidence type="ECO:0000313" key="2">
    <source>
        <dbReference type="EMBL" id="NLR94426.1"/>
    </source>
</evidence>
<gene>
    <name evidence="2" type="ORF">HGP29_24695</name>
</gene>
<evidence type="ECO:0000259" key="1">
    <source>
        <dbReference type="Pfam" id="PF18962"/>
    </source>
</evidence>
<evidence type="ECO:0000313" key="3">
    <source>
        <dbReference type="Proteomes" id="UP000585050"/>
    </source>
</evidence>
<comment type="caution">
    <text evidence="2">The sequence shown here is derived from an EMBL/GenBank/DDBJ whole genome shotgun (WGS) entry which is preliminary data.</text>
</comment>
<reference evidence="2 3" key="1">
    <citation type="submission" date="2020-04" db="EMBL/GenBank/DDBJ databases">
        <title>Flammeovirga sp. SR4, a novel species isolated from seawater.</title>
        <authorList>
            <person name="Wang X."/>
        </authorList>
    </citation>
    <scope>NUCLEOTIDE SEQUENCE [LARGE SCALE GENOMIC DNA]</scope>
    <source>
        <strain evidence="2 3">SR4</strain>
    </source>
</reference>
<protein>
    <submittedName>
        <fullName evidence="2">T9SS type A sorting domain-containing protein</fullName>
    </submittedName>
</protein>
<dbReference type="Proteomes" id="UP000585050">
    <property type="component" value="Unassembled WGS sequence"/>
</dbReference>
<dbReference type="Pfam" id="PF18962">
    <property type="entry name" value="Por_Secre_tail"/>
    <property type="match status" value="1"/>
</dbReference>
<dbReference type="InterPro" id="IPR026444">
    <property type="entry name" value="Secre_tail"/>
</dbReference>
<dbReference type="EMBL" id="JABAIL010000012">
    <property type="protein sequence ID" value="NLR94426.1"/>
    <property type="molecule type" value="Genomic_DNA"/>
</dbReference>
<accession>A0A7X8XYQ7</accession>